<sequence>MTTKEQIVVINRKRGSLKSSITKLATFVTSANSKNRILCETKLENFQKFKVKLGEVKNEYFEIVEDKDLEALEISVIELEEECERLEVSLKTILTTSNKITVPTNKDGNNSESLSESVHIRLLEIPLPKFSGQYQDWQNFRMQFENIIDSNDKFRKKFKVVC</sequence>
<reference evidence="2 3" key="1">
    <citation type="journal article" date="2019" name="Sci. Rep.">
        <title>Orb-weaving spider Araneus ventricosus genome elucidates the spidroin gene catalogue.</title>
        <authorList>
            <person name="Kono N."/>
            <person name="Nakamura H."/>
            <person name="Ohtoshi R."/>
            <person name="Moran D.A.P."/>
            <person name="Shinohara A."/>
            <person name="Yoshida Y."/>
            <person name="Fujiwara M."/>
            <person name="Mori M."/>
            <person name="Tomita M."/>
            <person name="Arakawa K."/>
        </authorList>
    </citation>
    <scope>NUCLEOTIDE SEQUENCE [LARGE SCALE GENOMIC DNA]</scope>
</reference>
<dbReference type="EMBL" id="BGPR01169582">
    <property type="protein sequence ID" value="GBM26035.1"/>
    <property type="molecule type" value="Genomic_DNA"/>
</dbReference>
<keyword evidence="1" id="KW-0175">Coiled coil</keyword>
<feature type="coiled-coil region" evidence="1">
    <location>
        <begin position="69"/>
        <end position="96"/>
    </location>
</feature>
<protein>
    <submittedName>
        <fullName evidence="2">Uncharacterized protein</fullName>
    </submittedName>
</protein>
<gene>
    <name evidence="2" type="ORF">AVEN_23188_1</name>
</gene>
<dbReference type="OrthoDB" id="6433925at2759"/>
<evidence type="ECO:0000313" key="3">
    <source>
        <dbReference type="Proteomes" id="UP000499080"/>
    </source>
</evidence>
<comment type="caution">
    <text evidence="2">The sequence shown here is derived from an EMBL/GenBank/DDBJ whole genome shotgun (WGS) entry which is preliminary data.</text>
</comment>
<dbReference type="AlphaFoldDB" id="A0A4Y2EDV5"/>
<name>A0A4Y2EDV5_ARAVE</name>
<keyword evidence="3" id="KW-1185">Reference proteome</keyword>
<evidence type="ECO:0000313" key="2">
    <source>
        <dbReference type="EMBL" id="GBM26035.1"/>
    </source>
</evidence>
<evidence type="ECO:0000256" key="1">
    <source>
        <dbReference type="SAM" id="Coils"/>
    </source>
</evidence>
<dbReference type="Proteomes" id="UP000499080">
    <property type="component" value="Unassembled WGS sequence"/>
</dbReference>
<organism evidence="2 3">
    <name type="scientific">Araneus ventricosus</name>
    <name type="common">Orbweaver spider</name>
    <name type="synonym">Epeira ventricosa</name>
    <dbReference type="NCBI Taxonomy" id="182803"/>
    <lineage>
        <taxon>Eukaryota</taxon>
        <taxon>Metazoa</taxon>
        <taxon>Ecdysozoa</taxon>
        <taxon>Arthropoda</taxon>
        <taxon>Chelicerata</taxon>
        <taxon>Arachnida</taxon>
        <taxon>Araneae</taxon>
        <taxon>Araneomorphae</taxon>
        <taxon>Entelegynae</taxon>
        <taxon>Araneoidea</taxon>
        <taxon>Araneidae</taxon>
        <taxon>Araneus</taxon>
    </lineage>
</organism>
<accession>A0A4Y2EDV5</accession>
<proteinExistence type="predicted"/>